<comment type="caution">
    <text evidence="8">The sequence shown here is derived from an EMBL/GenBank/DDBJ whole genome shotgun (WGS) entry which is preliminary data.</text>
</comment>
<dbReference type="PANTHER" id="PTHR39087:SF2">
    <property type="entry name" value="UPF0104 MEMBRANE PROTEIN MJ1595"/>
    <property type="match status" value="1"/>
</dbReference>
<dbReference type="AlphaFoldDB" id="A0A323V891"/>
<feature type="transmembrane region" description="Helical" evidence="7">
    <location>
        <begin position="135"/>
        <end position="155"/>
    </location>
</feature>
<feature type="region of interest" description="Disordered" evidence="6">
    <location>
        <begin position="1"/>
        <end position="95"/>
    </location>
</feature>
<feature type="transmembrane region" description="Helical" evidence="7">
    <location>
        <begin position="400"/>
        <end position="420"/>
    </location>
</feature>
<evidence type="ECO:0000313" key="9">
    <source>
        <dbReference type="Proteomes" id="UP000247602"/>
    </source>
</evidence>
<feature type="compositionally biased region" description="Basic and acidic residues" evidence="6">
    <location>
        <begin position="25"/>
        <end position="40"/>
    </location>
</feature>
<dbReference type="PANTHER" id="PTHR39087">
    <property type="entry name" value="UPF0104 MEMBRANE PROTEIN MJ1595"/>
    <property type="match status" value="1"/>
</dbReference>
<protein>
    <submittedName>
        <fullName evidence="8">Uncharacterized protein</fullName>
    </submittedName>
</protein>
<dbReference type="NCBIfam" id="TIGR00374">
    <property type="entry name" value="flippase-like domain"/>
    <property type="match status" value="1"/>
</dbReference>
<feature type="transmembrane region" description="Helical" evidence="7">
    <location>
        <begin position="247"/>
        <end position="267"/>
    </location>
</feature>
<sequence length="436" mass="45095">MPGRHRRPALRRLRARQRRHRRRADQRPADHRCAALEAGRRTAQPHRRARPRGPGGGARAGGHRRRRARAGEHGGVSGDGTAEHVPPAPPLTPAAPRRRGRLQVLLRAAGVLAVVVLVVVFRHRIAEWWDGLVGVAWGWVLLAAVVQLVSMQCLVQQLRVLLRAGGGDVGLAAATSTLYAGNTISASLPFAGAAASTAYTYRRMHALGNSAALVGWALAVSGIASTASLALVLAFGSAMTGSVAGALGAFVATAAGVLPVLGIVLAFRHARTRAGLVRVVSRVARLLGRWVPALRTGPVEEKVEDLLTSLGSFRLRLPAAAGTGVLALANWVLDAGCLALALVAVGAPVPWQGLVLVWAAGALVSSARLTPGGIGVVEAALASALVASGLPASQAVPAVLVYRLVSLWLLVAIGAVFLLATPGRGRLRSEPAADAG</sequence>
<name>A0A323V891_9ACTN</name>
<feature type="transmembrane region" description="Helical" evidence="7">
    <location>
        <begin position="211"/>
        <end position="235"/>
    </location>
</feature>
<feature type="compositionally biased region" description="Basic residues" evidence="6">
    <location>
        <begin position="1"/>
        <end position="24"/>
    </location>
</feature>
<evidence type="ECO:0000256" key="5">
    <source>
        <dbReference type="ARBA" id="ARBA00023136"/>
    </source>
</evidence>
<evidence type="ECO:0000313" key="8">
    <source>
        <dbReference type="EMBL" id="PZA21019.1"/>
    </source>
</evidence>
<dbReference type="Pfam" id="PF03706">
    <property type="entry name" value="LPG_synthase_TM"/>
    <property type="match status" value="1"/>
</dbReference>
<accession>A0A323V891</accession>
<gene>
    <name evidence="8" type="ORF">DMO24_12500</name>
</gene>
<dbReference type="InterPro" id="IPR022791">
    <property type="entry name" value="L-PG_synthase/AglD"/>
</dbReference>
<comment type="subcellular location">
    <subcellularLocation>
        <location evidence="1">Cell membrane</location>
        <topology evidence="1">Multi-pass membrane protein</topology>
    </subcellularLocation>
</comment>
<feature type="transmembrane region" description="Helical" evidence="7">
    <location>
        <begin position="104"/>
        <end position="123"/>
    </location>
</feature>
<dbReference type="OrthoDB" id="4481258at2"/>
<keyword evidence="9" id="KW-1185">Reference proteome</keyword>
<keyword evidence="5 7" id="KW-0472">Membrane</keyword>
<evidence type="ECO:0000256" key="7">
    <source>
        <dbReference type="SAM" id="Phobius"/>
    </source>
</evidence>
<keyword evidence="4 7" id="KW-1133">Transmembrane helix</keyword>
<dbReference type="Proteomes" id="UP000247602">
    <property type="component" value="Unassembled WGS sequence"/>
</dbReference>
<organism evidence="8 9">
    <name type="scientific">Modestobacter versicolor</name>
    <dbReference type="NCBI Taxonomy" id="429133"/>
    <lineage>
        <taxon>Bacteria</taxon>
        <taxon>Bacillati</taxon>
        <taxon>Actinomycetota</taxon>
        <taxon>Actinomycetes</taxon>
        <taxon>Geodermatophilales</taxon>
        <taxon>Geodermatophilaceae</taxon>
        <taxon>Modestobacter</taxon>
    </lineage>
</organism>
<keyword evidence="2" id="KW-1003">Cell membrane</keyword>
<evidence type="ECO:0000256" key="3">
    <source>
        <dbReference type="ARBA" id="ARBA00022692"/>
    </source>
</evidence>
<dbReference type="GO" id="GO:0005886">
    <property type="term" value="C:plasma membrane"/>
    <property type="evidence" value="ECO:0007669"/>
    <property type="project" value="UniProtKB-SubCell"/>
</dbReference>
<proteinExistence type="predicted"/>
<feature type="transmembrane region" description="Helical" evidence="7">
    <location>
        <begin position="376"/>
        <end position="394"/>
    </location>
</feature>
<evidence type="ECO:0000256" key="1">
    <source>
        <dbReference type="ARBA" id="ARBA00004651"/>
    </source>
</evidence>
<evidence type="ECO:0000256" key="4">
    <source>
        <dbReference type="ARBA" id="ARBA00022989"/>
    </source>
</evidence>
<keyword evidence="3 7" id="KW-0812">Transmembrane</keyword>
<reference evidence="8 9" key="1">
    <citation type="submission" date="2018-06" db="EMBL/GenBank/DDBJ databases">
        <title>Draft genome sequence of Modestobacter versicolor CP153-2.</title>
        <authorList>
            <person name="Gundlapally S.R."/>
        </authorList>
    </citation>
    <scope>NUCLEOTIDE SEQUENCE [LARGE SCALE GENOMIC DNA]</scope>
    <source>
        <strain evidence="8 9">CP153-2</strain>
    </source>
</reference>
<evidence type="ECO:0000256" key="6">
    <source>
        <dbReference type="SAM" id="MobiDB-lite"/>
    </source>
</evidence>
<evidence type="ECO:0000256" key="2">
    <source>
        <dbReference type="ARBA" id="ARBA00022475"/>
    </source>
</evidence>
<feature type="transmembrane region" description="Helical" evidence="7">
    <location>
        <begin position="339"/>
        <end position="364"/>
    </location>
</feature>
<dbReference type="EMBL" id="QKNV01000122">
    <property type="protein sequence ID" value="PZA21019.1"/>
    <property type="molecule type" value="Genomic_DNA"/>
</dbReference>